<name>A0AAV2RS08_MEGNR</name>
<feature type="non-terminal residue" evidence="1">
    <location>
        <position position="104"/>
    </location>
</feature>
<gene>
    <name evidence="1" type="ORF">MNOR_LOCUS28715</name>
</gene>
<protein>
    <submittedName>
        <fullName evidence="1">Uncharacterized protein</fullName>
    </submittedName>
</protein>
<dbReference type="EMBL" id="CAXKWB010032138">
    <property type="protein sequence ID" value="CAL4140767.1"/>
    <property type="molecule type" value="Genomic_DNA"/>
</dbReference>
<sequence length="104" mass="11884">MSLDHRIEQGRYLMVRLQNLLNKCCQGTTPRPPTGYRVQHIVDDHHNSRVTSNRYHWDNYGSLLSTWMQPPPPPVIVPSLPDPGLYITDTPTTTLGSLDFIDND</sequence>
<evidence type="ECO:0000313" key="1">
    <source>
        <dbReference type="EMBL" id="CAL4140767.1"/>
    </source>
</evidence>
<organism evidence="1 2">
    <name type="scientific">Meganyctiphanes norvegica</name>
    <name type="common">Northern krill</name>
    <name type="synonym">Thysanopoda norvegica</name>
    <dbReference type="NCBI Taxonomy" id="48144"/>
    <lineage>
        <taxon>Eukaryota</taxon>
        <taxon>Metazoa</taxon>
        <taxon>Ecdysozoa</taxon>
        <taxon>Arthropoda</taxon>
        <taxon>Crustacea</taxon>
        <taxon>Multicrustacea</taxon>
        <taxon>Malacostraca</taxon>
        <taxon>Eumalacostraca</taxon>
        <taxon>Eucarida</taxon>
        <taxon>Euphausiacea</taxon>
        <taxon>Euphausiidae</taxon>
        <taxon>Meganyctiphanes</taxon>
    </lineage>
</organism>
<keyword evidence="2" id="KW-1185">Reference proteome</keyword>
<comment type="caution">
    <text evidence="1">The sequence shown here is derived from an EMBL/GenBank/DDBJ whole genome shotgun (WGS) entry which is preliminary data.</text>
</comment>
<proteinExistence type="predicted"/>
<dbReference type="Proteomes" id="UP001497623">
    <property type="component" value="Unassembled WGS sequence"/>
</dbReference>
<dbReference type="AlphaFoldDB" id="A0AAV2RS08"/>
<reference evidence="1 2" key="1">
    <citation type="submission" date="2024-05" db="EMBL/GenBank/DDBJ databases">
        <authorList>
            <person name="Wallberg A."/>
        </authorList>
    </citation>
    <scope>NUCLEOTIDE SEQUENCE [LARGE SCALE GENOMIC DNA]</scope>
</reference>
<accession>A0AAV2RS08</accession>
<evidence type="ECO:0000313" key="2">
    <source>
        <dbReference type="Proteomes" id="UP001497623"/>
    </source>
</evidence>